<keyword evidence="9" id="KW-1185">Reference proteome</keyword>
<feature type="compositionally biased region" description="Basic residues" evidence="6">
    <location>
        <begin position="451"/>
        <end position="464"/>
    </location>
</feature>
<gene>
    <name evidence="8" type="ORF">C5167_044493</name>
</gene>
<dbReference type="GO" id="GO:0003723">
    <property type="term" value="F:RNA binding"/>
    <property type="evidence" value="ECO:0007669"/>
    <property type="project" value="InterPro"/>
</dbReference>
<feature type="domain" description="C3H1-type" evidence="7">
    <location>
        <begin position="537"/>
        <end position="565"/>
    </location>
</feature>
<feature type="compositionally biased region" description="Low complexity" evidence="6">
    <location>
        <begin position="797"/>
        <end position="816"/>
    </location>
</feature>
<feature type="region of interest" description="Disordered" evidence="6">
    <location>
        <begin position="566"/>
        <end position="771"/>
    </location>
</feature>
<dbReference type="Proteomes" id="UP000316621">
    <property type="component" value="Chromosome 10"/>
</dbReference>
<feature type="compositionally biased region" description="Polar residues" evidence="6">
    <location>
        <begin position="727"/>
        <end position="756"/>
    </location>
</feature>
<dbReference type="GO" id="GO:0005634">
    <property type="term" value="C:nucleus"/>
    <property type="evidence" value="ECO:0007669"/>
    <property type="project" value="TreeGrafter"/>
</dbReference>
<feature type="region of interest" description="Disordered" evidence="6">
    <location>
        <begin position="785"/>
        <end position="816"/>
    </location>
</feature>
<evidence type="ECO:0000313" key="8">
    <source>
        <dbReference type="EMBL" id="RZC81917.1"/>
    </source>
</evidence>
<evidence type="ECO:0000256" key="3">
    <source>
        <dbReference type="ARBA" id="ARBA00022771"/>
    </source>
</evidence>
<feature type="compositionally biased region" description="Low complexity" evidence="6">
    <location>
        <begin position="701"/>
        <end position="714"/>
    </location>
</feature>
<keyword evidence="4 5" id="KW-0862">Zinc</keyword>
<dbReference type="SMART" id="SM00356">
    <property type="entry name" value="ZnF_C3H1"/>
    <property type="match status" value="3"/>
</dbReference>
<feature type="zinc finger region" description="C3H1-type" evidence="5">
    <location>
        <begin position="537"/>
        <end position="565"/>
    </location>
</feature>
<feature type="compositionally biased region" description="Polar residues" evidence="6">
    <location>
        <begin position="673"/>
        <end position="683"/>
    </location>
</feature>
<name>A0A4Y7LA95_PAPSO</name>
<dbReference type="GO" id="GO:0008270">
    <property type="term" value="F:zinc ion binding"/>
    <property type="evidence" value="ECO:0007669"/>
    <property type="project" value="UniProtKB-KW"/>
</dbReference>
<feature type="domain" description="C3H1-type" evidence="7">
    <location>
        <begin position="483"/>
        <end position="510"/>
    </location>
</feature>
<evidence type="ECO:0000313" key="9">
    <source>
        <dbReference type="Proteomes" id="UP000316621"/>
    </source>
</evidence>
<dbReference type="Pfam" id="PF14608">
    <property type="entry name" value="zf-CCCH_2"/>
    <property type="match status" value="2"/>
</dbReference>
<dbReference type="STRING" id="3469.A0A4Y7LA95"/>
<feature type="zinc finger region" description="C3H1-type" evidence="5">
    <location>
        <begin position="512"/>
        <end position="536"/>
    </location>
</feature>
<proteinExistence type="predicted"/>
<protein>
    <recommendedName>
        <fullName evidence="7">C3H1-type domain-containing protein</fullName>
    </recommendedName>
</protein>
<dbReference type="Gramene" id="RZC81917">
    <property type="protein sequence ID" value="RZC81917"/>
    <property type="gene ID" value="C5167_044493"/>
</dbReference>
<feature type="compositionally biased region" description="Low complexity" evidence="6">
    <location>
        <begin position="651"/>
        <end position="661"/>
    </location>
</feature>
<feature type="compositionally biased region" description="Polar residues" evidence="6">
    <location>
        <begin position="573"/>
        <end position="600"/>
    </location>
</feature>
<dbReference type="PANTHER" id="PTHR13119:SF12">
    <property type="entry name" value="PROTEIN SUPPRESSOR OF SABLE"/>
    <property type="match status" value="1"/>
</dbReference>
<feature type="region of interest" description="Disordered" evidence="6">
    <location>
        <begin position="263"/>
        <end position="283"/>
    </location>
</feature>
<dbReference type="Gene3D" id="4.10.1000.10">
    <property type="entry name" value="Zinc finger, CCCH-type"/>
    <property type="match status" value="1"/>
</dbReference>
<organism evidence="8 9">
    <name type="scientific">Papaver somniferum</name>
    <name type="common">Opium poppy</name>
    <dbReference type="NCBI Taxonomy" id="3469"/>
    <lineage>
        <taxon>Eukaryota</taxon>
        <taxon>Viridiplantae</taxon>
        <taxon>Streptophyta</taxon>
        <taxon>Embryophyta</taxon>
        <taxon>Tracheophyta</taxon>
        <taxon>Spermatophyta</taxon>
        <taxon>Magnoliopsida</taxon>
        <taxon>Ranunculales</taxon>
        <taxon>Papaveraceae</taxon>
        <taxon>Papaveroideae</taxon>
        <taxon>Papaver</taxon>
    </lineage>
</organism>
<dbReference type="InterPro" id="IPR000571">
    <property type="entry name" value="Znf_CCCH"/>
</dbReference>
<dbReference type="AlphaFoldDB" id="A0A4Y7LA95"/>
<evidence type="ECO:0000256" key="6">
    <source>
        <dbReference type="SAM" id="MobiDB-lite"/>
    </source>
</evidence>
<evidence type="ECO:0000256" key="2">
    <source>
        <dbReference type="ARBA" id="ARBA00022737"/>
    </source>
</evidence>
<feature type="region of interest" description="Disordered" evidence="6">
    <location>
        <begin position="449"/>
        <end position="470"/>
    </location>
</feature>
<feature type="compositionally biased region" description="Low complexity" evidence="6">
    <location>
        <begin position="757"/>
        <end position="771"/>
    </location>
</feature>
<dbReference type="GO" id="GO:0045892">
    <property type="term" value="P:negative regulation of DNA-templated transcription"/>
    <property type="evidence" value="ECO:0007669"/>
    <property type="project" value="InterPro"/>
</dbReference>
<feature type="compositionally biased region" description="Polar residues" evidence="6">
    <location>
        <begin position="608"/>
        <end position="623"/>
    </location>
</feature>
<sequence>MGEAIHSGFRRRRSHLKSKTVDTLLKIMSLCADDQESQNSLPVVSDAINSGVRRNGSENELVKDKSAEVVLGETESLYIENDISIDDYSIENLDCSIQNYLMTDIYVELLGLEDSAILDDEVGSFVIKEPQQRNVDEAKVVDEHITNEILEPITHTEDMQVQSSSSEPKVVNEVAGEHQQEETCLAELVNLDSSVSLPADTGIENVVAGEQQQEETSLSEQVNLDSAASLLTDMDIEDGEIPDGLGLYNELVDLIHEDLASNEEKSVGKDQSQHGVIKESEFEARQQDDLGAVEKYMSSTCTPEEILMKKNKRKLDRDYAVGVGNRNLKRGYGDDLLLGAGNGGKEIEEANVDAPAKKACLIDRNLEQGYGDDRLQQAGNTRGENSEAKVAAITKEVELCNRKLERGYDDDWLGDAGTSGKDICEAEVHEKTKKNTKVVEKRLRVVGKERKEKKKMNGRKKRAQTRREQGVKRLRIEPQISKPKPPKYCEFYLKGRCQKGDSCKFSHDTTPLTKSQPCKFLALQQCLKGDDCPFDHQLSKYPCNNFASNGSCYRGDKCLFSHKIAETPKPSDVTPTEAVSQHSPNNINTKRSQNTKNISPCTLDKVSSGGSLKTPSTTGSQVHKNPEQSVLEKLRSPAQPPKGVTLLSFGNSPSNNSSVRPPAQPPKGVTLLSFGNSPPNHSSIRPAVQPPKGVTLLSFGNSPLNNSSNKTNSNGTEASTQKDQETLKTPQSSNELFQKTTPSTLASASQCSQNPLQNAQNKNSAQSSPSSSALSFAAKYESEMMKNRSKIPTGLCTTTTSNSSKTPSSSTAASSSIDNIQNRLLKASPLLQEFLFGFGGTDGKL</sequence>
<dbReference type="PROSITE" id="PS50103">
    <property type="entry name" value="ZF_C3H1"/>
    <property type="match status" value="3"/>
</dbReference>
<feature type="zinc finger region" description="C3H1-type" evidence="5">
    <location>
        <begin position="483"/>
        <end position="510"/>
    </location>
</feature>
<evidence type="ECO:0000256" key="4">
    <source>
        <dbReference type="ARBA" id="ARBA00022833"/>
    </source>
</evidence>
<dbReference type="EMBL" id="CM010724">
    <property type="protein sequence ID" value="RZC81917.1"/>
    <property type="molecule type" value="Genomic_DNA"/>
</dbReference>
<dbReference type="Pfam" id="PF00642">
    <property type="entry name" value="zf-CCCH"/>
    <property type="match status" value="1"/>
</dbReference>
<keyword evidence="3 5" id="KW-0863">Zinc-finger</keyword>
<dbReference type="SUPFAM" id="SSF90229">
    <property type="entry name" value="CCCH zinc finger"/>
    <property type="match status" value="2"/>
</dbReference>
<keyword evidence="1 5" id="KW-0479">Metal-binding</keyword>
<dbReference type="PANTHER" id="PTHR13119">
    <property type="entry name" value="ZINC FINGER CCCH DOMAIN-CONTAINING PROTEI"/>
    <property type="match status" value="1"/>
</dbReference>
<dbReference type="SMR" id="A0A4Y7LA95"/>
<feature type="domain" description="C3H1-type" evidence="7">
    <location>
        <begin position="512"/>
        <end position="536"/>
    </location>
</feature>
<keyword evidence="2" id="KW-0677">Repeat</keyword>
<evidence type="ECO:0000256" key="1">
    <source>
        <dbReference type="ARBA" id="ARBA00022723"/>
    </source>
</evidence>
<dbReference type="InterPro" id="IPR036855">
    <property type="entry name" value="Znf_CCCH_sf"/>
</dbReference>
<feature type="compositionally biased region" description="Basic and acidic residues" evidence="6">
    <location>
        <begin position="624"/>
        <end position="635"/>
    </location>
</feature>
<evidence type="ECO:0000256" key="5">
    <source>
        <dbReference type="PROSITE-ProRule" id="PRU00723"/>
    </source>
</evidence>
<reference evidence="8 9" key="1">
    <citation type="journal article" date="2018" name="Science">
        <title>The opium poppy genome and morphinan production.</title>
        <authorList>
            <person name="Guo L."/>
            <person name="Winzer T."/>
            <person name="Yang X."/>
            <person name="Li Y."/>
            <person name="Ning Z."/>
            <person name="He Z."/>
            <person name="Teodor R."/>
            <person name="Lu Y."/>
            <person name="Bowser T.A."/>
            <person name="Graham I.A."/>
            <person name="Ye K."/>
        </authorList>
    </citation>
    <scope>NUCLEOTIDE SEQUENCE [LARGE SCALE GENOMIC DNA]</scope>
    <source>
        <strain evidence="9">cv. HN1</strain>
        <tissue evidence="8">Leaves</tissue>
    </source>
</reference>
<dbReference type="InterPro" id="IPR045124">
    <property type="entry name" value="Su(sable)-like"/>
</dbReference>
<evidence type="ECO:0000259" key="7">
    <source>
        <dbReference type="PROSITE" id="PS50103"/>
    </source>
</evidence>
<accession>A0A4Y7LA95</accession>